<dbReference type="EMBL" id="QRDJ01000007">
    <property type="protein sequence ID" value="REC94866.1"/>
    <property type="molecule type" value="Genomic_DNA"/>
</dbReference>
<accession>A0A3D9DVU3</accession>
<name>A0A3D9DVU3_9GAMM</name>
<gene>
    <name evidence="2" type="ORF">C8D72_1695</name>
</gene>
<reference evidence="2 3" key="1">
    <citation type="submission" date="2018-07" db="EMBL/GenBank/DDBJ databases">
        <title>Genomic Encyclopedia of Type Strains, Phase IV (KMG-IV): sequencing the most valuable type-strain genomes for metagenomic binning, comparative biology and taxonomic classification.</title>
        <authorList>
            <person name="Goeker M."/>
        </authorList>
    </citation>
    <scope>NUCLEOTIDE SEQUENCE [LARGE SCALE GENOMIC DNA]</scope>
    <source>
        <strain evidence="2 3">DSM 14324</strain>
    </source>
</reference>
<dbReference type="Gene3D" id="3.40.50.300">
    <property type="entry name" value="P-loop containing nucleotide triphosphate hydrolases"/>
    <property type="match status" value="1"/>
</dbReference>
<proteinExistence type="predicted"/>
<dbReference type="CDD" id="cd00267">
    <property type="entry name" value="ABC_ATPase"/>
    <property type="match status" value="1"/>
</dbReference>
<dbReference type="InterPro" id="IPR051396">
    <property type="entry name" value="Bact_Antivir_Def_Nuclease"/>
</dbReference>
<dbReference type="PANTHER" id="PTHR43581">
    <property type="entry name" value="ATP/GTP PHOSPHATASE"/>
    <property type="match status" value="1"/>
</dbReference>
<sequence length="570" mass="64766">MSGQYTYLKKIRINKFRSLEGLEVDLGRRITLICGKNGTSKSTILGVAAQIFSFDSDFSKNPGEPLAYETISGSDFKSAFANHFRISEKHDNPGEMDIEIDLYDGAFKQEIDGLKLRLYKSNDRSKARPVVRDNIPSLSSKNTSRNVTHPVIYLSLSRLIPVSERKKYRIKDINYLEENKKTFRDWSSKILNNDRLSDVTATDGNVKSAVAHGDNYDQDSVSVGEDNVGQLVLALMSFEKLKKEYPDYHGGLLLIDEADAGLFPAAQVDFVELLAKVTRDLNIQIIMTSHSPLLIEKVKEYSERDASKYKTIYLTNTFGEIQAKHDWGWAEIFSDLHTVTTGAAKKTGKKLPRVNVYFEDSEANDFFNAIVRKRSINKVIFKVVDVSLGCKQYTTLIKAGVKEFSKNSLVILDADADTKGVEKTCLKLPGMVPPDQLLFEFLFKLPRDDYYWEHNSIGFSKDVFLRNARAITQRLGITENEATEDFCLLDYVRRDSVTGKPLREIFKEFYKCEDIQRIVHGSVKDNPYRYWVEKNNIEVNGFNAELVSKLKKVCRDVYGIPENELASIGS</sequence>
<dbReference type="PANTHER" id="PTHR43581:SF4">
    <property type="entry name" value="ATP_GTP PHOSPHATASE"/>
    <property type="match status" value="1"/>
</dbReference>
<dbReference type="OrthoDB" id="9815944at2"/>
<comment type="caution">
    <text evidence="2">The sequence shown here is derived from an EMBL/GenBank/DDBJ whole genome shotgun (WGS) entry which is preliminary data.</text>
</comment>
<dbReference type="AlphaFoldDB" id="A0A3D9DVU3"/>
<evidence type="ECO:0000313" key="2">
    <source>
        <dbReference type="EMBL" id="REC94866.1"/>
    </source>
</evidence>
<dbReference type="SUPFAM" id="SSF52540">
    <property type="entry name" value="P-loop containing nucleoside triphosphate hydrolases"/>
    <property type="match status" value="1"/>
</dbReference>
<dbReference type="Pfam" id="PF13304">
    <property type="entry name" value="AAA_21"/>
    <property type="match status" value="1"/>
</dbReference>
<evidence type="ECO:0000259" key="1">
    <source>
        <dbReference type="Pfam" id="PF13304"/>
    </source>
</evidence>
<protein>
    <submittedName>
        <fullName evidence="2">Putative AbiEii toxin of type IV toxin-antitoxin system</fullName>
    </submittedName>
</protein>
<dbReference type="RefSeq" id="WP_115853957.1">
    <property type="nucleotide sequence ID" value="NZ_QRDJ01000007.1"/>
</dbReference>
<dbReference type="InterPro" id="IPR003959">
    <property type="entry name" value="ATPase_AAA_core"/>
</dbReference>
<feature type="domain" description="ATPase AAA-type core" evidence="1">
    <location>
        <begin position="30"/>
        <end position="296"/>
    </location>
</feature>
<dbReference type="GO" id="GO:0016887">
    <property type="term" value="F:ATP hydrolysis activity"/>
    <property type="evidence" value="ECO:0007669"/>
    <property type="project" value="InterPro"/>
</dbReference>
<organism evidence="2 3">
    <name type="scientific">Kushneria indalinina DSM 14324</name>
    <dbReference type="NCBI Taxonomy" id="1122140"/>
    <lineage>
        <taxon>Bacteria</taxon>
        <taxon>Pseudomonadati</taxon>
        <taxon>Pseudomonadota</taxon>
        <taxon>Gammaproteobacteria</taxon>
        <taxon>Oceanospirillales</taxon>
        <taxon>Halomonadaceae</taxon>
        <taxon>Kushneria</taxon>
    </lineage>
</organism>
<keyword evidence="3" id="KW-1185">Reference proteome</keyword>
<dbReference type="Proteomes" id="UP000256334">
    <property type="component" value="Unassembled WGS sequence"/>
</dbReference>
<dbReference type="GO" id="GO:0005524">
    <property type="term" value="F:ATP binding"/>
    <property type="evidence" value="ECO:0007669"/>
    <property type="project" value="InterPro"/>
</dbReference>
<evidence type="ECO:0000313" key="3">
    <source>
        <dbReference type="Proteomes" id="UP000256334"/>
    </source>
</evidence>
<dbReference type="InterPro" id="IPR027417">
    <property type="entry name" value="P-loop_NTPase"/>
</dbReference>